<evidence type="ECO:0000256" key="10">
    <source>
        <dbReference type="ARBA" id="ARBA00023136"/>
    </source>
</evidence>
<accession>A0A1J0MU92</accession>
<feature type="transmembrane region" description="Helical" evidence="13">
    <location>
        <begin position="42"/>
        <end position="61"/>
    </location>
</feature>
<evidence type="ECO:0000256" key="4">
    <source>
        <dbReference type="ARBA" id="ARBA00014660"/>
    </source>
</evidence>
<evidence type="ECO:0000256" key="5">
    <source>
        <dbReference type="ARBA" id="ARBA00022448"/>
    </source>
</evidence>
<evidence type="ECO:0000313" key="14">
    <source>
        <dbReference type="EMBL" id="APD29082.1"/>
    </source>
</evidence>
<dbReference type="EMBL" id="KX787916">
    <property type="protein sequence ID" value="APD29092.1"/>
    <property type="molecule type" value="Genomic_DNA"/>
</dbReference>
<sequence>MWDRTMEGFYQAPPLLPLGVRPQVAAAAPYSGSLPWSRVGEVAIFTFVAVLGLYLLWLWVLRDLFFVVKAQRGRSTEELHFGPTEVPSVPSARVDLSAPPVGPSGTAPPRPFLG</sequence>
<dbReference type="OrthoDB" id="27279at10239"/>
<dbReference type="GeneID" id="30436253"/>
<feature type="compositionally biased region" description="Pro residues" evidence="12">
    <location>
        <begin position="100"/>
        <end position="114"/>
    </location>
</feature>
<evidence type="ECO:0000256" key="1">
    <source>
        <dbReference type="ARBA" id="ARBA00002157"/>
    </source>
</evidence>
<dbReference type="GO" id="GO:0033644">
    <property type="term" value="C:host cell membrane"/>
    <property type="evidence" value="ECO:0007669"/>
    <property type="project" value="UniProtKB-SubCell"/>
</dbReference>
<protein>
    <recommendedName>
        <fullName evidence="4">Movement protein</fullName>
    </recommendedName>
</protein>
<evidence type="ECO:0000256" key="2">
    <source>
        <dbReference type="ARBA" id="ARBA00004379"/>
    </source>
</evidence>
<organism evidence="14 16">
    <name type="scientific">Sugarcane chlorotic streak virus</name>
    <dbReference type="NCBI Taxonomy" id="1919062"/>
    <lineage>
        <taxon>Viruses</taxon>
        <taxon>Monodnaviria</taxon>
        <taxon>Shotokuvirae</taxon>
        <taxon>Cressdnaviricota</taxon>
        <taxon>Repensiviricetes</taxon>
        <taxon>Geplafuvirales</taxon>
        <taxon>Geminiviridae</taxon>
        <taxon>Mastrevirus</taxon>
        <taxon>Mastrevirus saccharumpallidi</taxon>
    </lineage>
</organism>
<evidence type="ECO:0000313" key="16">
    <source>
        <dbReference type="Proteomes" id="UP000204141"/>
    </source>
</evidence>
<dbReference type="Pfam" id="PF01708">
    <property type="entry name" value="Gemini_mov"/>
    <property type="match status" value="1"/>
</dbReference>
<evidence type="ECO:0000313" key="15">
    <source>
        <dbReference type="EMBL" id="APD29092.1"/>
    </source>
</evidence>
<reference evidence="14 16" key="1">
    <citation type="journal article" date="2016" name="Arch. Virol.">
        <title>Identification and molecular characterization of a novel sugarcane streak mastrevirus and an isolate of the A-strain of maize streak virus from sugarcane in Nigeria.</title>
        <authorList>
            <person name="Yahaya A."/>
            <person name="Dangora D.B."/>
            <person name="Alegbejo M.D."/>
            <person name="Kumar P.L."/>
            <person name="Alabi O.J."/>
        </authorList>
    </citation>
    <scope>NUCLEOTIDE SEQUENCE [LARGE SCALE GENOMIC DNA]</scope>
    <source>
        <strain evidence="15">Sc10-SC-7</strain>
        <strain evidence="14">Sc10-SR-1</strain>
    </source>
</reference>
<evidence type="ECO:0000256" key="12">
    <source>
        <dbReference type="SAM" id="MobiDB-lite"/>
    </source>
</evidence>
<comment type="subunit">
    <text evidence="11">Interacts with the capsid protein (CP). Part of a MP-CP-viral DNA complex.</text>
</comment>
<feature type="region of interest" description="Disordered" evidence="12">
    <location>
        <begin position="74"/>
        <end position="114"/>
    </location>
</feature>
<dbReference type="GO" id="GO:0046740">
    <property type="term" value="P:transport of virus in host, cell to cell"/>
    <property type="evidence" value="ECO:0007669"/>
    <property type="project" value="UniProtKB-KW"/>
</dbReference>
<evidence type="ECO:0000256" key="6">
    <source>
        <dbReference type="ARBA" id="ARBA00022692"/>
    </source>
</evidence>
<dbReference type="KEGG" id="vg:30436253"/>
<name>A0A1J0MU92_9GEMI</name>
<keyword evidence="9" id="KW-0916">Viral movement protein</keyword>
<keyword evidence="5" id="KW-0813">Transport</keyword>
<evidence type="ECO:0000256" key="3">
    <source>
        <dbReference type="ARBA" id="ARBA00010512"/>
    </source>
</evidence>
<evidence type="ECO:0000256" key="11">
    <source>
        <dbReference type="ARBA" id="ARBA00025953"/>
    </source>
</evidence>
<dbReference type="RefSeq" id="YP_009325923.1">
    <property type="nucleotide sequence ID" value="NC_032004.1"/>
</dbReference>
<comment type="similarity">
    <text evidence="3">Belongs to the mastrevirus movement protein family.</text>
</comment>
<keyword evidence="10 13" id="KW-0472">Membrane</keyword>
<keyword evidence="7" id="KW-1043">Host membrane</keyword>
<keyword evidence="6 13" id="KW-0812">Transmembrane</keyword>
<proteinExistence type="inferred from homology"/>
<dbReference type="Proteomes" id="UP000204141">
    <property type="component" value="Segment"/>
</dbReference>
<comment type="subcellular location">
    <subcellularLocation>
        <location evidence="2">Host membrane</location>
        <topology evidence="2">Single-pass membrane protein</topology>
    </subcellularLocation>
</comment>
<dbReference type="GO" id="GO:0016020">
    <property type="term" value="C:membrane"/>
    <property type="evidence" value="ECO:0007669"/>
    <property type="project" value="InterPro"/>
</dbReference>
<evidence type="ECO:0000256" key="7">
    <source>
        <dbReference type="ARBA" id="ARBA00022870"/>
    </source>
</evidence>
<keyword evidence="8 13" id="KW-1133">Transmembrane helix</keyword>
<evidence type="ECO:0000256" key="9">
    <source>
        <dbReference type="ARBA" id="ARBA00023031"/>
    </source>
</evidence>
<evidence type="ECO:0000256" key="8">
    <source>
        <dbReference type="ARBA" id="ARBA00022989"/>
    </source>
</evidence>
<evidence type="ECO:0000256" key="13">
    <source>
        <dbReference type="SAM" id="Phobius"/>
    </source>
</evidence>
<dbReference type="InterPro" id="IPR002621">
    <property type="entry name" value="Gemini_mov"/>
</dbReference>
<comment type="function">
    <text evidence="1">Involved in the viral transport within, and between cells.</text>
</comment>
<dbReference type="EMBL" id="KX787914">
    <property type="protein sequence ID" value="APD29082.1"/>
    <property type="molecule type" value="Genomic_DNA"/>
</dbReference>
<keyword evidence="16" id="KW-1185">Reference proteome</keyword>